<protein>
    <submittedName>
        <fullName evidence="1">Uncharacterized protein</fullName>
    </submittedName>
</protein>
<dbReference type="RefSeq" id="WP_205726543.1">
    <property type="nucleotide sequence ID" value="NZ_JAFHKR010000039.1"/>
</dbReference>
<reference evidence="1 2" key="1">
    <citation type="submission" date="2021-01" db="EMBL/GenBank/DDBJ databases">
        <title>Genome Sequencing of Type Strains.</title>
        <authorList>
            <person name="Lemaire J.F."/>
            <person name="Inderbitzin P."/>
            <person name="Collins S.B."/>
            <person name="Wespe N."/>
            <person name="Knight-Connoni V."/>
        </authorList>
    </citation>
    <scope>NUCLEOTIDE SEQUENCE [LARGE SCALE GENOMIC DNA]</scope>
    <source>
        <strain evidence="1 2">DSM 23009</strain>
    </source>
</reference>
<evidence type="ECO:0000313" key="2">
    <source>
        <dbReference type="Proteomes" id="UP001296923"/>
    </source>
</evidence>
<accession>A0ABS2ZWM0</accession>
<gene>
    <name evidence="1" type="ORF">JYA63_15830</name>
</gene>
<dbReference type="EMBL" id="JAFHKR010000039">
    <property type="protein sequence ID" value="MBN3555747.1"/>
    <property type="molecule type" value="Genomic_DNA"/>
</dbReference>
<evidence type="ECO:0000313" key="1">
    <source>
        <dbReference type="EMBL" id="MBN3555747.1"/>
    </source>
</evidence>
<dbReference type="Proteomes" id="UP001296923">
    <property type="component" value="Unassembled WGS sequence"/>
</dbReference>
<sequence length="86" mass="9855">MEIKVQAEIYRLGIPVKQSSYCWDGFLSGECVDYAEPFMMNEIKAITVSPGENIAISYNRKPIKVLEEVRVWKKGQSDSRTARVQQ</sequence>
<comment type="caution">
    <text evidence="1">The sequence shown here is derived from an EMBL/GenBank/DDBJ whole genome shotgun (WGS) entry which is preliminary data.</text>
</comment>
<keyword evidence="2" id="KW-1185">Reference proteome</keyword>
<proteinExistence type="predicted"/>
<organism evidence="1 2">
    <name type="scientific">Fictibacillus nanhaiensis</name>
    <dbReference type="NCBI Taxonomy" id="742169"/>
    <lineage>
        <taxon>Bacteria</taxon>
        <taxon>Bacillati</taxon>
        <taxon>Bacillota</taxon>
        <taxon>Bacilli</taxon>
        <taxon>Bacillales</taxon>
        <taxon>Fictibacillaceae</taxon>
        <taxon>Fictibacillus</taxon>
    </lineage>
</organism>
<name>A0ABS2ZWM0_9BACL</name>